<proteinExistence type="predicted"/>
<feature type="compositionally biased region" description="Basic residues" evidence="1">
    <location>
        <begin position="97"/>
        <end position="108"/>
    </location>
</feature>
<dbReference type="EMBL" id="SWLB01000026">
    <property type="protein sequence ID" value="KAF3321757.1"/>
    <property type="molecule type" value="Genomic_DNA"/>
</dbReference>
<protein>
    <submittedName>
        <fullName evidence="2">Uncharacterized protein</fullName>
    </submittedName>
</protein>
<organism evidence="2 3">
    <name type="scientific">Carex littledalei</name>
    <dbReference type="NCBI Taxonomy" id="544730"/>
    <lineage>
        <taxon>Eukaryota</taxon>
        <taxon>Viridiplantae</taxon>
        <taxon>Streptophyta</taxon>
        <taxon>Embryophyta</taxon>
        <taxon>Tracheophyta</taxon>
        <taxon>Spermatophyta</taxon>
        <taxon>Magnoliopsida</taxon>
        <taxon>Liliopsida</taxon>
        <taxon>Poales</taxon>
        <taxon>Cyperaceae</taxon>
        <taxon>Cyperoideae</taxon>
        <taxon>Cariceae</taxon>
        <taxon>Carex</taxon>
        <taxon>Carex subgen. Euthyceras</taxon>
    </lineage>
</organism>
<evidence type="ECO:0000256" key="1">
    <source>
        <dbReference type="SAM" id="MobiDB-lite"/>
    </source>
</evidence>
<accession>A0A833QI32</accession>
<name>A0A833QI32_9POAL</name>
<gene>
    <name evidence="2" type="ORF">FCM35_KLT13973</name>
</gene>
<dbReference type="AlphaFoldDB" id="A0A833QI32"/>
<evidence type="ECO:0000313" key="3">
    <source>
        <dbReference type="Proteomes" id="UP000623129"/>
    </source>
</evidence>
<evidence type="ECO:0000313" key="2">
    <source>
        <dbReference type="EMBL" id="KAF3321757.1"/>
    </source>
</evidence>
<feature type="region of interest" description="Disordered" evidence="1">
    <location>
        <begin position="25"/>
        <end position="116"/>
    </location>
</feature>
<sequence>MDGLIPMVFNSMKKKKKMKYYSNLSSGSKLYTDTEPETSATTTDRFFMSPQPHDYKSRNETGQYQERFYYTPQRENLGTKKHVNEHLPPLPREPLSPRKKVNGYKKGSRSTEGIHM</sequence>
<comment type="caution">
    <text evidence="2">The sequence shown here is derived from an EMBL/GenBank/DDBJ whole genome shotgun (WGS) entry which is preliminary data.</text>
</comment>
<reference evidence="2" key="1">
    <citation type="submission" date="2020-01" db="EMBL/GenBank/DDBJ databases">
        <title>Genome sequence of Kobresia littledalei, the first chromosome-level genome in the family Cyperaceae.</title>
        <authorList>
            <person name="Qu G."/>
        </authorList>
    </citation>
    <scope>NUCLEOTIDE SEQUENCE</scope>
    <source>
        <strain evidence="2">C.B.Clarke</strain>
        <tissue evidence="2">Leaf</tissue>
    </source>
</reference>
<keyword evidence="3" id="KW-1185">Reference proteome</keyword>
<dbReference type="Proteomes" id="UP000623129">
    <property type="component" value="Unassembled WGS sequence"/>
</dbReference>